<dbReference type="KEGG" id="vg:30881859"/>
<sequence>MTYIIDILFKLVNLSNLNTIQTRITIAQFANTNLYNEKDIILWSEKLIKRVWVQSTQRSLLICEIDNAAAYNLTALGCECKIHPSQPGFSIDLINLTGHPASIFCSGTWKVSVVDIVVQQKMEEKYLPL</sequence>
<keyword evidence="2" id="KW-1185">Reference proteome</keyword>
<protein>
    <submittedName>
        <fullName evidence="1">Uncharacterized protein</fullName>
    </submittedName>
</protein>
<dbReference type="EMBL" id="KX884441">
    <property type="protein sequence ID" value="APG78783.1"/>
    <property type="molecule type" value="Genomic_RNA"/>
</dbReference>
<reference evidence="1" key="1">
    <citation type="journal article" date="2016" name="Nature">
        <title>Redefining the invertebrate RNA virosphere.</title>
        <authorList>
            <person name="Shi M."/>
            <person name="Lin X.D."/>
            <person name="Tian J.H."/>
            <person name="Chen L.J."/>
            <person name="Chen X."/>
            <person name="Li C.X."/>
            <person name="Qin X.C."/>
            <person name="Li J."/>
            <person name="Cao J.P."/>
            <person name="Eden J.S."/>
            <person name="Buchmann J."/>
            <person name="Wang W."/>
            <person name="Xu J."/>
            <person name="Holmes E.C."/>
            <person name="Zhang Y.Z."/>
        </authorList>
    </citation>
    <scope>NUCLEOTIDE SEQUENCE [LARGE SCALE GENOMIC DNA]</scope>
    <source>
        <strain evidence="1">WCLSXC55347</strain>
    </source>
</reference>
<evidence type="ECO:0000313" key="2">
    <source>
        <dbReference type="Proteomes" id="UP000202564"/>
    </source>
</evidence>
<organism evidence="1">
    <name type="scientific">Wuchang romanomermis nematode virus 2</name>
    <dbReference type="NCBI Taxonomy" id="2773460"/>
    <lineage>
        <taxon>Viruses</taxon>
        <taxon>Riboviria</taxon>
        <taxon>Orthornavirae</taxon>
        <taxon>Negarnaviricota</taxon>
        <taxon>Haploviricotina</taxon>
        <taxon>Monjiviricetes</taxon>
        <taxon>Mononegavirales</taxon>
        <taxon>Lispiviridae</taxon>
        <taxon>Nematovirus</taxon>
        <taxon>Nematovirus wuchangense</taxon>
    </lineage>
</organism>
<evidence type="ECO:0000313" key="1">
    <source>
        <dbReference type="EMBL" id="APG78783.1"/>
    </source>
</evidence>
<name>A0A1L3KN35_9MONO</name>
<dbReference type="Proteomes" id="UP000202564">
    <property type="component" value="Segment"/>
</dbReference>
<accession>A0A1L3KN35</accession>
<dbReference type="RefSeq" id="YP_009342283.1">
    <property type="nucleotide sequence ID" value="NC_033436.1"/>
</dbReference>
<dbReference type="GeneID" id="30881859"/>
<proteinExistence type="predicted"/>